<gene>
    <name evidence="2" type="ordered locus">HF1_09570</name>
</gene>
<evidence type="ECO:0000256" key="1">
    <source>
        <dbReference type="SAM" id="Phobius"/>
    </source>
</evidence>
<accession>E8ZIJ4</accession>
<evidence type="ECO:0000313" key="2">
    <source>
        <dbReference type="EMBL" id="CBY92965.1"/>
    </source>
</evidence>
<keyword evidence="1" id="KW-1133">Transmembrane helix</keyword>
<name>E8ZIJ4_MYCHL</name>
<feature type="transmembrane region" description="Helical" evidence="1">
    <location>
        <begin position="6"/>
        <end position="24"/>
    </location>
</feature>
<dbReference type="HOGENOM" id="CLU_1747615_0_0_14"/>
<reference evidence="2 3" key="1">
    <citation type="journal article" date="2011" name="J. Bacteriol.">
        <title>Complete genome sequence of Mycoplasma haemofelis, a hemotropic mycoplasma.</title>
        <authorList>
            <person name="Barker E.N."/>
            <person name="Helps C.R."/>
            <person name="Peters I.R."/>
            <person name="Darby A.C."/>
            <person name="Radford A.D."/>
            <person name="Tasker S."/>
        </authorList>
    </citation>
    <scope>NUCLEOTIDE SEQUENCE [LARGE SCALE GENOMIC DNA]</scope>
    <source>
        <strain evidence="2 3">Langford 1</strain>
    </source>
</reference>
<keyword evidence="1" id="KW-0812">Transmembrane</keyword>
<dbReference type="Proteomes" id="UP000008637">
    <property type="component" value="Chromosome"/>
</dbReference>
<protein>
    <submittedName>
        <fullName evidence="2">Uncharacterized protein</fullName>
    </submittedName>
</protein>
<sequence length="145" mass="16701">MSIGKIVLGVTGIGVTALGAWFGISKGKENDLYKEKVARFRKTAQKVNGHFKANRYYPSYRMGDPEHGIWGKKFDYFSSSDWSYYSNIFPPEARTSKEDMRDFCFKKAEENADDAKEETNLVFDTGLPPDKKFWDACISEERELR</sequence>
<dbReference type="AlphaFoldDB" id="E8ZIJ4"/>
<evidence type="ECO:0000313" key="3">
    <source>
        <dbReference type="Proteomes" id="UP000008637"/>
    </source>
</evidence>
<keyword evidence="1" id="KW-0472">Membrane</keyword>
<proteinExistence type="predicted"/>
<organism evidence="2 3">
    <name type="scientific">Mycoplasma haemofelis (strain Langford 1)</name>
    <name type="common">Haemobartonella felis</name>
    <dbReference type="NCBI Taxonomy" id="941640"/>
    <lineage>
        <taxon>Bacteria</taxon>
        <taxon>Bacillati</taxon>
        <taxon>Mycoplasmatota</taxon>
        <taxon>Mollicutes</taxon>
        <taxon>Mycoplasmataceae</taxon>
        <taxon>Mycoplasma</taxon>
    </lineage>
</organism>
<dbReference type="KEGG" id="mha:HF1_09570"/>
<keyword evidence="3" id="KW-1185">Reference proteome</keyword>
<dbReference type="EMBL" id="FR773153">
    <property type="protein sequence ID" value="CBY92965.1"/>
    <property type="molecule type" value="Genomic_DNA"/>
</dbReference>